<dbReference type="Proteomes" id="UP001596540">
    <property type="component" value="Unassembled WGS sequence"/>
</dbReference>
<comment type="caution">
    <text evidence="1">The sequence shown here is derived from an EMBL/GenBank/DDBJ whole genome shotgun (WGS) entry which is preliminary data.</text>
</comment>
<name>A0ABW2KAJ1_9ACTN</name>
<protein>
    <submittedName>
        <fullName evidence="1">Uncharacterized protein</fullName>
    </submittedName>
</protein>
<organism evidence="1 2">
    <name type="scientific">Marinactinospora rubrisoli</name>
    <dbReference type="NCBI Taxonomy" id="2715399"/>
    <lineage>
        <taxon>Bacteria</taxon>
        <taxon>Bacillati</taxon>
        <taxon>Actinomycetota</taxon>
        <taxon>Actinomycetes</taxon>
        <taxon>Streptosporangiales</taxon>
        <taxon>Nocardiopsidaceae</taxon>
        <taxon>Marinactinospora</taxon>
    </lineage>
</organism>
<evidence type="ECO:0000313" key="1">
    <source>
        <dbReference type="EMBL" id="MFC7326286.1"/>
    </source>
</evidence>
<proteinExistence type="predicted"/>
<sequence>MRDPIHRYRARHAAPSMVRPYLIASERRQHAEQLKRAAWTARRQRQGLAALRSLARPVGTGALR</sequence>
<reference evidence="2" key="1">
    <citation type="journal article" date="2019" name="Int. J. Syst. Evol. Microbiol.">
        <title>The Global Catalogue of Microorganisms (GCM) 10K type strain sequencing project: providing services to taxonomists for standard genome sequencing and annotation.</title>
        <authorList>
            <consortium name="The Broad Institute Genomics Platform"/>
            <consortium name="The Broad Institute Genome Sequencing Center for Infectious Disease"/>
            <person name="Wu L."/>
            <person name="Ma J."/>
        </authorList>
    </citation>
    <scope>NUCLEOTIDE SEQUENCE [LARGE SCALE GENOMIC DNA]</scope>
    <source>
        <strain evidence="2">CGMCC 4.7382</strain>
    </source>
</reference>
<keyword evidence="2" id="KW-1185">Reference proteome</keyword>
<evidence type="ECO:0000313" key="2">
    <source>
        <dbReference type="Proteomes" id="UP001596540"/>
    </source>
</evidence>
<dbReference type="EMBL" id="JBHTBH010000001">
    <property type="protein sequence ID" value="MFC7326286.1"/>
    <property type="molecule type" value="Genomic_DNA"/>
</dbReference>
<accession>A0ABW2KAJ1</accession>
<gene>
    <name evidence="1" type="ORF">ACFQRF_00915</name>
</gene>